<proteinExistence type="inferred from homology"/>
<evidence type="ECO:0000256" key="5">
    <source>
        <dbReference type="RuleBase" id="RU368021"/>
    </source>
</evidence>
<evidence type="ECO:0000256" key="3">
    <source>
        <dbReference type="ARBA" id="ARBA00006427"/>
    </source>
</evidence>
<keyword evidence="8" id="KW-1185">Reference proteome</keyword>
<dbReference type="InterPro" id="IPR024679">
    <property type="entry name" value="Ipi1_N"/>
</dbReference>
<dbReference type="AlphaFoldDB" id="W4KNN0"/>
<keyword evidence="5" id="KW-0690">Ribosome biogenesis</keyword>
<dbReference type="eggNOG" id="KOG2149">
    <property type="taxonomic scope" value="Eukaryota"/>
</dbReference>
<comment type="function">
    <text evidence="1 5">Component of the RIX1 complex required for processing of ITS2 sequences from 35S pre-rRNA.</text>
</comment>
<sequence length="736" mass="81506">MPKSAKKRKDKVADFSKAKLKLGKGKQQPTNAIDTSFKARSIALPTQSISVQRYDNTPTTKRKLTFDDLIAHLKHYNAGTRKDALMGFRELFENHPELVESSLTPFVGASVRIIADEDASVRKALLVFLGWLLPRIPHETLVPHSPLLLLFTTSAQTHIFPEIRVDAIRFLDLFLDLIPEVVVSGWKDGKGGHGRRVLEGYLGILNAGTTFGEGAGPVQATSTASVVLSVTSKLVVLRSLSKFLRHALSPPQTTSLENDASQPSKSTWYYASSFSSQEAYRSFDTLLRSTSQNLPGDTPQVRYWKPEIELEAGDERFIGSFSHVDSSADVPLTFQECSDFMSKSTFADMIKSDSSQLSSDYESRLARALHPTLLSTFIDCSPVVFSPSLPPREMELGLIVASAEIYRTLDGHLLQNPEIKKSTVREDLKALLGHMATHFPFQLSAVIRRDIKTEHAFQDLNLIYCELTSLLVLASAQHPEKPPTTRGKARITGPALAGASSLRVERVGEYVVAVLRGEALSSHTVARPIPAQAYIALLPTIWSLLNSTPELSGPVLEATIDHAMRCPSMSAVKRSTVEFVSRLVLLESCPQYTGVFKLSQFPTESQKIEQWISQLPKTLWELGTEDPTTTETILRFLLRLFQLRSAFVHSEVLEAVRSRLVPYFIIAHPTRGALPGPYTKLERPTLRTLALDVVATLFRLGGVEERLDSAARIAVTGTAQEQYWVEITHVSRLGLP</sequence>
<comment type="similarity">
    <text evidence="3 5">Belongs to the IPI1/TEX10 family.</text>
</comment>
<dbReference type="Proteomes" id="UP000030671">
    <property type="component" value="Unassembled WGS sequence"/>
</dbReference>
<dbReference type="InterPro" id="IPR011989">
    <property type="entry name" value="ARM-like"/>
</dbReference>
<keyword evidence="5" id="KW-0698">rRNA processing</keyword>
<evidence type="ECO:0000256" key="2">
    <source>
        <dbReference type="ARBA" id="ARBA00004123"/>
    </source>
</evidence>
<gene>
    <name evidence="7" type="ORF">HETIRDRAFT_59338</name>
</gene>
<evidence type="ECO:0000256" key="4">
    <source>
        <dbReference type="ARBA" id="ARBA00023242"/>
    </source>
</evidence>
<evidence type="ECO:0000256" key="1">
    <source>
        <dbReference type="ARBA" id="ARBA00002355"/>
    </source>
</evidence>
<dbReference type="PANTHER" id="PTHR16056:SF2">
    <property type="entry name" value="TESTIS-EXPRESSED PROTEIN 10"/>
    <property type="match status" value="1"/>
</dbReference>
<dbReference type="PANTHER" id="PTHR16056">
    <property type="entry name" value="REGULATOR OF MICROTUBULE DYNAMICS PROTEIN"/>
    <property type="match status" value="1"/>
</dbReference>
<name>W4KNN0_HETIT</name>
<accession>W4KNN0</accession>
<dbReference type="Pfam" id="PF12333">
    <property type="entry name" value="Ipi1_N"/>
    <property type="match status" value="1"/>
</dbReference>
<reference evidence="7 8" key="1">
    <citation type="journal article" date="2012" name="New Phytol.">
        <title>Insight into trade-off between wood decay and parasitism from the genome of a fungal forest pathogen.</title>
        <authorList>
            <person name="Olson A."/>
            <person name="Aerts A."/>
            <person name="Asiegbu F."/>
            <person name="Belbahri L."/>
            <person name="Bouzid O."/>
            <person name="Broberg A."/>
            <person name="Canback B."/>
            <person name="Coutinho P.M."/>
            <person name="Cullen D."/>
            <person name="Dalman K."/>
            <person name="Deflorio G."/>
            <person name="van Diepen L.T."/>
            <person name="Dunand C."/>
            <person name="Duplessis S."/>
            <person name="Durling M."/>
            <person name="Gonthier P."/>
            <person name="Grimwood J."/>
            <person name="Fossdal C.G."/>
            <person name="Hansson D."/>
            <person name="Henrissat B."/>
            <person name="Hietala A."/>
            <person name="Himmelstrand K."/>
            <person name="Hoffmeister D."/>
            <person name="Hogberg N."/>
            <person name="James T.Y."/>
            <person name="Karlsson M."/>
            <person name="Kohler A."/>
            <person name="Kues U."/>
            <person name="Lee Y.H."/>
            <person name="Lin Y.C."/>
            <person name="Lind M."/>
            <person name="Lindquist E."/>
            <person name="Lombard V."/>
            <person name="Lucas S."/>
            <person name="Lunden K."/>
            <person name="Morin E."/>
            <person name="Murat C."/>
            <person name="Park J."/>
            <person name="Raffaello T."/>
            <person name="Rouze P."/>
            <person name="Salamov A."/>
            <person name="Schmutz J."/>
            <person name="Solheim H."/>
            <person name="Stahlberg J."/>
            <person name="Velez H."/>
            <person name="de Vries R.P."/>
            <person name="Wiebenga A."/>
            <person name="Woodward S."/>
            <person name="Yakovlev I."/>
            <person name="Garbelotto M."/>
            <person name="Martin F."/>
            <person name="Grigoriev I.V."/>
            <person name="Stenlid J."/>
        </authorList>
    </citation>
    <scope>NUCLEOTIDE SEQUENCE [LARGE SCALE GENOMIC DNA]</scope>
    <source>
        <strain evidence="7 8">TC 32-1</strain>
    </source>
</reference>
<dbReference type="STRING" id="747525.W4KNN0"/>
<dbReference type="RefSeq" id="XP_009540403.1">
    <property type="nucleotide sequence ID" value="XM_009542108.1"/>
</dbReference>
<comment type="subunit">
    <text evidence="5">Component of the RIX1 complex.</text>
</comment>
<dbReference type="InParanoid" id="W4KNN0"/>
<dbReference type="GO" id="GO:0120330">
    <property type="term" value="C:rixosome complex"/>
    <property type="evidence" value="ECO:0007669"/>
    <property type="project" value="UniProtKB-UniRule"/>
</dbReference>
<evidence type="ECO:0000259" key="6">
    <source>
        <dbReference type="Pfam" id="PF12333"/>
    </source>
</evidence>
<protein>
    <recommendedName>
        <fullName evidence="5">Pre-rRNA-processing protein</fullName>
    </recommendedName>
</protein>
<comment type="subcellular location">
    <subcellularLocation>
        <location evidence="2 5">Nucleus</location>
    </subcellularLocation>
</comment>
<dbReference type="EMBL" id="KI925454">
    <property type="protein sequence ID" value="ETW87294.1"/>
    <property type="molecule type" value="Genomic_DNA"/>
</dbReference>
<dbReference type="KEGG" id="hir:HETIRDRAFT_59338"/>
<dbReference type="OrthoDB" id="361362at2759"/>
<evidence type="ECO:0000313" key="8">
    <source>
        <dbReference type="Proteomes" id="UP000030671"/>
    </source>
</evidence>
<dbReference type="GO" id="GO:0006364">
    <property type="term" value="P:rRNA processing"/>
    <property type="evidence" value="ECO:0007669"/>
    <property type="project" value="UniProtKB-UniRule"/>
</dbReference>
<dbReference type="InterPro" id="IPR016024">
    <property type="entry name" value="ARM-type_fold"/>
</dbReference>
<dbReference type="SUPFAM" id="SSF48371">
    <property type="entry name" value="ARM repeat"/>
    <property type="match status" value="1"/>
</dbReference>
<keyword evidence="4 5" id="KW-0539">Nucleus</keyword>
<dbReference type="GeneID" id="20678469"/>
<dbReference type="Gene3D" id="1.25.10.10">
    <property type="entry name" value="Leucine-rich Repeat Variant"/>
    <property type="match status" value="1"/>
</dbReference>
<organism evidence="7 8">
    <name type="scientific">Heterobasidion irregulare (strain TC 32-1)</name>
    <dbReference type="NCBI Taxonomy" id="747525"/>
    <lineage>
        <taxon>Eukaryota</taxon>
        <taxon>Fungi</taxon>
        <taxon>Dikarya</taxon>
        <taxon>Basidiomycota</taxon>
        <taxon>Agaricomycotina</taxon>
        <taxon>Agaricomycetes</taxon>
        <taxon>Russulales</taxon>
        <taxon>Bondarzewiaceae</taxon>
        <taxon>Heterobasidion</taxon>
        <taxon>Heterobasidion annosum species complex</taxon>
    </lineage>
</organism>
<dbReference type="GO" id="GO:0005634">
    <property type="term" value="C:nucleus"/>
    <property type="evidence" value="ECO:0007669"/>
    <property type="project" value="UniProtKB-SubCell"/>
</dbReference>
<evidence type="ECO:0000313" key="7">
    <source>
        <dbReference type="EMBL" id="ETW87294.1"/>
    </source>
</evidence>
<dbReference type="HOGENOM" id="CLU_013988_0_0_1"/>
<feature type="domain" description="Pre-rRNA-processing protein Ipi1 N-terminal" evidence="6">
    <location>
        <begin position="140"/>
        <end position="244"/>
    </location>
</feature>